<proteinExistence type="predicted"/>
<protein>
    <submittedName>
        <fullName evidence="1">Uncharacterized protein</fullName>
    </submittedName>
</protein>
<accession>A0ABT1G5H4</accession>
<evidence type="ECO:0000313" key="2">
    <source>
        <dbReference type="Proteomes" id="UP001204000"/>
    </source>
</evidence>
<keyword evidence="2" id="KW-1185">Reference proteome</keyword>
<dbReference type="Proteomes" id="UP001204000">
    <property type="component" value="Unassembled WGS sequence"/>
</dbReference>
<dbReference type="RefSeq" id="WP_253577958.1">
    <property type="nucleotide sequence ID" value="NZ_JAMFTQ010000007.1"/>
</dbReference>
<dbReference type="EMBL" id="JAMFTQ010000007">
    <property type="protein sequence ID" value="MCP1387962.1"/>
    <property type="molecule type" value="Genomic_DNA"/>
</dbReference>
<evidence type="ECO:0000313" key="1">
    <source>
        <dbReference type="EMBL" id="MCP1387962.1"/>
    </source>
</evidence>
<sequence length="124" mass="13772">MYYPAPGHQHIKVLVPRATFPDVERLPGVRAVPDNPMAPLVRQALDASFGVRDPESLTGALFDMGVRSHIRARLRQPRPAGEVRVLSCHTRENGEAFGSVAVGERRYAWAAKMRNGRLVSFKVL</sequence>
<reference evidence="1" key="1">
    <citation type="submission" date="2022-05" db="EMBL/GenBank/DDBJ databases">
        <title>Corynebacterium sp. TA-R-1 sp. nov., isolated from human feces.</title>
        <authorList>
            <person name="Shamsuzzaman M."/>
            <person name="Dahal R.H."/>
        </authorList>
    </citation>
    <scope>NUCLEOTIDE SEQUENCE</scope>
    <source>
        <strain evidence="1">TA-R-1</strain>
    </source>
</reference>
<comment type="caution">
    <text evidence="1">The sequence shown here is derived from an EMBL/GenBank/DDBJ whole genome shotgun (WGS) entry which is preliminary data.</text>
</comment>
<organism evidence="1 2">
    <name type="scientific">Corynebacterium stercoris</name>
    <dbReference type="NCBI Taxonomy" id="2943490"/>
    <lineage>
        <taxon>Bacteria</taxon>
        <taxon>Bacillati</taxon>
        <taxon>Actinomycetota</taxon>
        <taxon>Actinomycetes</taxon>
        <taxon>Mycobacteriales</taxon>
        <taxon>Corynebacteriaceae</taxon>
        <taxon>Corynebacterium</taxon>
    </lineage>
</organism>
<gene>
    <name evidence="1" type="ORF">M5J20_07130</name>
</gene>
<name>A0ABT1G5H4_9CORY</name>